<dbReference type="Pfam" id="PF18595">
    <property type="entry name" value="Nuf2_DHR10-like"/>
    <property type="match status" value="1"/>
</dbReference>
<dbReference type="GO" id="GO:0031262">
    <property type="term" value="C:Ndc80 complex"/>
    <property type="evidence" value="ECO:0007669"/>
    <property type="project" value="InterPro"/>
</dbReference>
<evidence type="ECO:0000256" key="5">
    <source>
        <dbReference type="ARBA" id="ARBA00022618"/>
    </source>
</evidence>
<sequence>MVKSSYPTMSISEIISSLSAWNLNISEEQLQRPTPEFIEEIYRGCLEQVTGVDVNGLASPVQEAIEACANEEMRETDLFTAALSRTLLVHHLTRFARAAQVYDFSSVDLSSPKKERTLMLLSAFINFIKFIEQFCFQTINDLTERSKTLHTQRDQVMGKLHDVQAEIDELQAKRAEDEPRCEQLRQENKEIYLKMMATKEAQKAIVNEVEEIKANRKELLQRLEAMNKELETVSDGNRRLRGRIVQSPERVKRTITTMSTTVIDDKKAMTQSEAKARDLTVKINALHKIEEDVRSCVEQLRVVEKEKRQLEESNHELADLRDQFEDKTIERSELQLKHERVQLQLQNAKLKLEQAQKRAEEKKAASQRTIERLQSEYEQMAIERRDNDQEVQKIQTQADEIEANMAEHLKTSETELNTLLTEYWKLRHETDVYMETLANKLDIRVSNDR</sequence>
<evidence type="ECO:0008006" key="16">
    <source>
        <dbReference type="Google" id="ProtNLM"/>
    </source>
</evidence>
<keyword evidence="9" id="KW-0131">Cell cycle</keyword>
<evidence type="ECO:0000256" key="6">
    <source>
        <dbReference type="ARBA" id="ARBA00022776"/>
    </source>
</evidence>
<dbReference type="PANTHER" id="PTHR48441:SF1">
    <property type="entry name" value="NT-3"/>
    <property type="match status" value="1"/>
</dbReference>
<evidence type="ECO:0000259" key="13">
    <source>
        <dbReference type="Pfam" id="PF18595"/>
    </source>
</evidence>
<feature type="domain" description="Kinetochore protein Nuf2 N-terminal" evidence="12">
    <location>
        <begin position="4"/>
        <end position="135"/>
    </location>
</feature>
<feature type="coiled-coil region" evidence="11">
    <location>
        <begin position="286"/>
        <end position="411"/>
    </location>
</feature>
<comment type="caution">
    <text evidence="14">The sequence shown here is derived from an EMBL/GenBank/DDBJ whole genome shotgun (WGS) entry which is preliminary data.</text>
</comment>
<keyword evidence="5" id="KW-0132">Cell division</keyword>
<evidence type="ECO:0000313" key="14">
    <source>
        <dbReference type="EMBL" id="KAF5355279.1"/>
    </source>
</evidence>
<dbReference type="GO" id="GO:0051301">
    <property type="term" value="P:cell division"/>
    <property type="evidence" value="ECO:0007669"/>
    <property type="project" value="UniProtKB-KW"/>
</dbReference>
<protein>
    <recommendedName>
        <fullName evidence="16">Kinetochore protein NUF2</fullName>
    </recommendedName>
</protein>
<evidence type="ECO:0000256" key="9">
    <source>
        <dbReference type="ARBA" id="ARBA00023306"/>
    </source>
</evidence>
<gene>
    <name evidence="14" type="ORF">D9758_006087</name>
</gene>
<comment type="subcellular location">
    <subcellularLocation>
        <location evidence="2">Chromosome</location>
        <location evidence="2">Centromere</location>
    </subcellularLocation>
    <subcellularLocation>
        <location evidence="1">Nucleus</location>
    </subcellularLocation>
</comment>
<dbReference type="InterPro" id="IPR041112">
    <property type="entry name" value="Nuf2_DHR10-like"/>
</dbReference>
<feature type="coiled-coil region" evidence="11">
    <location>
        <begin position="153"/>
        <end position="236"/>
    </location>
</feature>
<name>A0A8H5D806_9AGAR</name>
<evidence type="ECO:0000256" key="7">
    <source>
        <dbReference type="ARBA" id="ARBA00023054"/>
    </source>
</evidence>
<dbReference type="AlphaFoldDB" id="A0A8H5D806"/>
<accession>A0A8H5D806</accession>
<keyword evidence="7 11" id="KW-0175">Coiled coil</keyword>
<evidence type="ECO:0000256" key="11">
    <source>
        <dbReference type="SAM" id="Coils"/>
    </source>
</evidence>
<dbReference type="EMBL" id="JAACJM010000057">
    <property type="protein sequence ID" value="KAF5355279.1"/>
    <property type="molecule type" value="Genomic_DNA"/>
</dbReference>
<keyword evidence="6" id="KW-0498">Mitosis</keyword>
<proteinExistence type="inferred from homology"/>
<dbReference type="OrthoDB" id="8194677at2759"/>
<evidence type="ECO:0000256" key="8">
    <source>
        <dbReference type="ARBA" id="ARBA00023242"/>
    </source>
</evidence>
<keyword evidence="4" id="KW-0158">Chromosome</keyword>
<dbReference type="PANTHER" id="PTHR48441">
    <property type="match status" value="1"/>
</dbReference>
<evidence type="ECO:0000256" key="2">
    <source>
        <dbReference type="ARBA" id="ARBA00004584"/>
    </source>
</evidence>
<reference evidence="14 15" key="1">
    <citation type="journal article" date="2020" name="ISME J.">
        <title>Uncovering the hidden diversity of litter-decomposition mechanisms in mushroom-forming fungi.</title>
        <authorList>
            <person name="Floudas D."/>
            <person name="Bentzer J."/>
            <person name="Ahren D."/>
            <person name="Johansson T."/>
            <person name="Persson P."/>
            <person name="Tunlid A."/>
        </authorList>
    </citation>
    <scope>NUCLEOTIDE SEQUENCE [LARGE SCALE GENOMIC DNA]</scope>
    <source>
        <strain evidence="14 15">CBS 291.85</strain>
    </source>
</reference>
<dbReference type="Proteomes" id="UP000559256">
    <property type="component" value="Unassembled WGS sequence"/>
</dbReference>
<keyword evidence="10" id="KW-0137">Centromere</keyword>
<organism evidence="14 15">
    <name type="scientific">Tetrapyrgos nigripes</name>
    <dbReference type="NCBI Taxonomy" id="182062"/>
    <lineage>
        <taxon>Eukaryota</taxon>
        <taxon>Fungi</taxon>
        <taxon>Dikarya</taxon>
        <taxon>Basidiomycota</taxon>
        <taxon>Agaricomycotina</taxon>
        <taxon>Agaricomycetes</taxon>
        <taxon>Agaricomycetidae</taxon>
        <taxon>Agaricales</taxon>
        <taxon>Marasmiineae</taxon>
        <taxon>Marasmiaceae</taxon>
        <taxon>Tetrapyrgos</taxon>
    </lineage>
</organism>
<dbReference type="Pfam" id="PF03800">
    <property type="entry name" value="Nuf2"/>
    <property type="match status" value="1"/>
</dbReference>
<dbReference type="Gene3D" id="1.10.418.60">
    <property type="entry name" value="Ncd80 complex, Nuf2 subunit"/>
    <property type="match status" value="1"/>
</dbReference>
<dbReference type="InterPro" id="IPR005549">
    <property type="entry name" value="Kinetochore_Nuf2_N"/>
</dbReference>
<evidence type="ECO:0000313" key="15">
    <source>
        <dbReference type="Proteomes" id="UP000559256"/>
    </source>
</evidence>
<evidence type="ECO:0000256" key="3">
    <source>
        <dbReference type="ARBA" id="ARBA00005498"/>
    </source>
</evidence>
<comment type="similarity">
    <text evidence="3">Belongs to the NUF2 family.</text>
</comment>
<dbReference type="InterPro" id="IPR038275">
    <property type="entry name" value="Nuf2_N_sf"/>
</dbReference>
<dbReference type="GO" id="GO:0005634">
    <property type="term" value="C:nucleus"/>
    <property type="evidence" value="ECO:0007669"/>
    <property type="project" value="UniProtKB-SubCell"/>
</dbReference>
<feature type="domain" description="Nuf2 DHR10-like" evidence="13">
    <location>
        <begin position="259"/>
        <end position="374"/>
    </location>
</feature>
<evidence type="ECO:0000256" key="1">
    <source>
        <dbReference type="ARBA" id="ARBA00004123"/>
    </source>
</evidence>
<evidence type="ECO:0000256" key="10">
    <source>
        <dbReference type="ARBA" id="ARBA00023328"/>
    </source>
</evidence>
<evidence type="ECO:0000256" key="4">
    <source>
        <dbReference type="ARBA" id="ARBA00022454"/>
    </source>
</evidence>
<evidence type="ECO:0000259" key="12">
    <source>
        <dbReference type="Pfam" id="PF03800"/>
    </source>
</evidence>
<keyword evidence="8" id="KW-0539">Nucleus</keyword>
<keyword evidence="15" id="KW-1185">Reference proteome</keyword>